<organism evidence="2 3">
    <name type="scientific">Streptomyces microflavus DSM 40593</name>
    <dbReference type="NCBI Taxonomy" id="1303692"/>
    <lineage>
        <taxon>Bacteria</taxon>
        <taxon>Bacillati</taxon>
        <taxon>Actinomycetota</taxon>
        <taxon>Actinomycetes</taxon>
        <taxon>Kitasatosporales</taxon>
        <taxon>Streptomycetaceae</taxon>
        <taxon>Streptomyces</taxon>
    </lineage>
</organism>
<evidence type="ECO:0000313" key="2">
    <source>
        <dbReference type="EMBL" id="AGK78221.1"/>
    </source>
</evidence>
<dbReference type="SUPFAM" id="SSF46894">
    <property type="entry name" value="C-terminal effector domain of the bipartite response regulators"/>
    <property type="match status" value="1"/>
</dbReference>
<dbReference type="RefSeq" id="WP_015609576.1">
    <property type="nucleotide sequence ID" value="NC_021177.1"/>
</dbReference>
<dbReference type="InterPro" id="IPR036388">
    <property type="entry name" value="WH-like_DNA-bd_sf"/>
</dbReference>
<dbReference type="Pfam" id="PF00196">
    <property type="entry name" value="GerE"/>
    <property type="match status" value="1"/>
</dbReference>
<dbReference type="AlphaFoldDB" id="N0CPU6"/>
<evidence type="ECO:0000259" key="1">
    <source>
        <dbReference type="PROSITE" id="PS50043"/>
    </source>
</evidence>
<reference evidence="2 3" key="1">
    <citation type="submission" date="2013-04" db="EMBL/GenBank/DDBJ databases">
        <title>Complete genome sequence of Streptomyces fulvissimus.</title>
        <authorList>
            <person name="Myronovskyi M."/>
            <person name="Tokovenko B."/>
            <person name="Manderscheid N."/>
            <person name="Petzke L."/>
            <person name="Luzhetskyy A."/>
        </authorList>
    </citation>
    <scope>NUCLEOTIDE SEQUENCE [LARGE SCALE GENOMIC DNA]</scope>
    <source>
        <strain evidence="2 3">DSM 40593</strain>
    </source>
</reference>
<dbReference type="Proteomes" id="UP000013304">
    <property type="component" value="Chromosome"/>
</dbReference>
<accession>N0CPU6</accession>
<dbReference type="CDD" id="cd06170">
    <property type="entry name" value="LuxR_C_like"/>
    <property type="match status" value="1"/>
</dbReference>
<dbReference type="EMBL" id="CP005080">
    <property type="protein sequence ID" value="AGK78221.1"/>
    <property type="molecule type" value="Genomic_DNA"/>
</dbReference>
<dbReference type="HOGENOM" id="CLU_056943_2_0_11"/>
<dbReference type="PANTHER" id="PTHR34293:SF1">
    <property type="entry name" value="HTH-TYPE TRANSCRIPTIONAL REGULATOR TRMBL2"/>
    <property type="match status" value="1"/>
</dbReference>
<dbReference type="GO" id="GO:0006355">
    <property type="term" value="P:regulation of DNA-templated transcription"/>
    <property type="evidence" value="ECO:0007669"/>
    <property type="project" value="InterPro"/>
</dbReference>
<dbReference type="InterPro" id="IPR000792">
    <property type="entry name" value="Tscrpt_reg_LuxR_C"/>
</dbReference>
<protein>
    <submittedName>
        <fullName evidence="2">Regulatory protein</fullName>
    </submittedName>
</protein>
<dbReference type="InterPro" id="IPR016032">
    <property type="entry name" value="Sig_transdc_resp-reg_C-effctor"/>
</dbReference>
<dbReference type="KEGG" id="sfi:SFUL_3287"/>
<dbReference type="InterPro" id="IPR051797">
    <property type="entry name" value="TrmB-like"/>
</dbReference>
<feature type="domain" description="HTH luxR-type" evidence="1">
    <location>
        <begin position="262"/>
        <end position="327"/>
    </location>
</feature>
<dbReference type="PATRIC" id="fig|1303692.3.peg.3310"/>
<sequence length="340" mass="36727">MTVETGPAASSHTTHPAEELCEPAVQLYATAVREGGIPRTELAHAPCLLRLALLHPDPHDDGRLLPVPATTALTKLLSPLAHDVFERLASSTALINALGSLEPPAAAPPAVADPSEPGITVVSGKPAIQSSIEEAGRRAKEHILTLHPGSKRPAELLERARKNALPPLQRGVSVRHLYQHSARYSPALNHYVDRLPYEGLQIRTMEQSAERLFIFDRIAYIPTSPQRDVALRITHPALVRYLIHVYDVLWAGATPFGEPLRTALPGTPLTAVQHSIARLLAEGHVDEVVARKMGISVRTCRSHIAKLMQTLGATSRTHLGTLLARSGITSTSASPHEPPM</sequence>
<dbReference type="PANTHER" id="PTHR34293">
    <property type="entry name" value="HTH-TYPE TRANSCRIPTIONAL REGULATOR TRMBL2"/>
    <property type="match status" value="1"/>
</dbReference>
<gene>
    <name evidence="2" type="ORF">SFUL_3287</name>
</gene>
<dbReference type="Gene3D" id="1.10.10.10">
    <property type="entry name" value="Winged helix-like DNA-binding domain superfamily/Winged helix DNA-binding domain"/>
    <property type="match status" value="1"/>
</dbReference>
<dbReference type="eggNOG" id="COG2197">
    <property type="taxonomic scope" value="Bacteria"/>
</dbReference>
<name>N0CPU6_STRMI</name>
<dbReference type="SMART" id="SM00421">
    <property type="entry name" value="HTH_LUXR"/>
    <property type="match status" value="1"/>
</dbReference>
<proteinExistence type="predicted"/>
<dbReference type="OrthoDB" id="5932488at2"/>
<evidence type="ECO:0000313" key="3">
    <source>
        <dbReference type="Proteomes" id="UP000013304"/>
    </source>
</evidence>
<dbReference type="PROSITE" id="PS50043">
    <property type="entry name" value="HTH_LUXR_2"/>
    <property type="match status" value="1"/>
</dbReference>
<dbReference type="GO" id="GO:0003677">
    <property type="term" value="F:DNA binding"/>
    <property type="evidence" value="ECO:0007669"/>
    <property type="project" value="InterPro"/>
</dbReference>